<dbReference type="InterPro" id="IPR036380">
    <property type="entry name" value="Isochorismatase-like_sf"/>
</dbReference>
<dbReference type="InterPro" id="IPR044717">
    <property type="entry name" value="NIC1"/>
</dbReference>
<dbReference type="GO" id="GO:0008936">
    <property type="term" value="F:nicotinamidase activity"/>
    <property type="evidence" value="ECO:0007669"/>
    <property type="project" value="InterPro"/>
</dbReference>
<gene>
    <name evidence="2" type="ORF">IO99_10450</name>
</gene>
<dbReference type="PANTHER" id="PTHR47297:SF2">
    <property type="entry name" value="OS02G0606800 PROTEIN"/>
    <property type="match status" value="1"/>
</dbReference>
<dbReference type="eggNOG" id="COG1335">
    <property type="taxonomic scope" value="Bacteria"/>
</dbReference>
<dbReference type="STRING" id="318464.IO99_10450"/>
<dbReference type="GO" id="GO:0019365">
    <property type="term" value="P:pyridine nucleotide salvage"/>
    <property type="evidence" value="ECO:0007669"/>
    <property type="project" value="InterPro"/>
</dbReference>
<dbReference type="PANTHER" id="PTHR47297">
    <property type="match status" value="1"/>
</dbReference>
<dbReference type="SUPFAM" id="SSF52499">
    <property type="entry name" value="Isochorismatase-like hydrolases"/>
    <property type="match status" value="1"/>
</dbReference>
<accession>A0A084JBF2</accession>
<comment type="caution">
    <text evidence="2">The sequence shown here is derived from an EMBL/GenBank/DDBJ whole genome shotgun (WGS) entry which is preliminary data.</text>
</comment>
<dbReference type="Pfam" id="PF00857">
    <property type="entry name" value="Isochorismatase"/>
    <property type="match status" value="1"/>
</dbReference>
<feature type="domain" description="Isochorismatase-like" evidence="1">
    <location>
        <begin position="28"/>
        <end position="157"/>
    </location>
</feature>
<dbReference type="CDD" id="cd00431">
    <property type="entry name" value="cysteine_hydrolases"/>
    <property type="match status" value="1"/>
</dbReference>
<name>A0A084JBF2_9CLOT</name>
<dbReference type="EMBL" id="JPMD01000024">
    <property type="protein sequence ID" value="KEZ86286.1"/>
    <property type="molecule type" value="Genomic_DNA"/>
</dbReference>
<sequence>MYEILKEMEKELIDLESINLKDLKEENTAIIVVDMVRGFYDVGPLASSRVKNIISPLVKLNDKTTGYKKIFFIDCHEEDSSEFNAYPPHCIANTVESQLIEELKVYTKNNRIIKKNSTNGFHAKEFQQWLKENSSINNFIVTGVCTDICVETLAISLKTYFNEFNEEKSIIVPMNLVETYDLGIHNGDLMNLISLYKMKINGINIVKYIE</sequence>
<evidence type="ECO:0000313" key="3">
    <source>
        <dbReference type="Proteomes" id="UP000028542"/>
    </source>
</evidence>
<keyword evidence="3" id="KW-1185">Reference proteome</keyword>
<reference evidence="2 3" key="1">
    <citation type="submission" date="2014-07" db="EMBL/GenBank/DDBJ databases">
        <title>Draft genome of Clostridium sulfidigenes 113A isolated from sediments associated with methane hydrate from Krishna Godavari basin.</title>
        <authorList>
            <person name="Honkalas V.S."/>
            <person name="Dabir A.P."/>
            <person name="Arora P."/>
            <person name="Dhakephalkar P.K."/>
        </authorList>
    </citation>
    <scope>NUCLEOTIDE SEQUENCE [LARGE SCALE GENOMIC DNA]</scope>
    <source>
        <strain evidence="2 3">113A</strain>
    </source>
</reference>
<dbReference type="RefSeq" id="WP_035132955.1">
    <property type="nucleotide sequence ID" value="NZ_JPMD01000024.1"/>
</dbReference>
<evidence type="ECO:0000313" key="2">
    <source>
        <dbReference type="EMBL" id="KEZ86286.1"/>
    </source>
</evidence>
<dbReference type="Proteomes" id="UP000028542">
    <property type="component" value="Unassembled WGS sequence"/>
</dbReference>
<dbReference type="InterPro" id="IPR000868">
    <property type="entry name" value="Isochorismatase-like_dom"/>
</dbReference>
<dbReference type="Gene3D" id="3.40.50.850">
    <property type="entry name" value="Isochorismatase-like"/>
    <property type="match status" value="1"/>
</dbReference>
<dbReference type="AlphaFoldDB" id="A0A084JBF2"/>
<protein>
    <recommendedName>
        <fullName evidence="1">Isochorismatase-like domain-containing protein</fullName>
    </recommendedName>
</protein>
<organism evidence="2 3">
    <name type="scientific">Clostridium sulfidigenes</name>
    <dbReference type="NCBI Taxonomy" id="318464"/>
    <lineage>
        <taxon>Bacteria</taxon>
        <taxon>Bacillati</taxon>
        <taxon>Bacillota</taxon>
        <taxon>Clostridia</taxon>
        <taxon>Eubacteriales</taxon>
        <taxon>Clostridiaceae</taxon>
        <taxon>Clostridium</taxon>
    </lineage>
</organism>
<evidence type="ECO:0000259" key="1">
    <source>
        <dbReference type="Pfam" id="PF00857"/>
    </source>
</evidence>
<proteinExistence type="predicted"/>